<dbReference type="AlphaFoldDB" id="A0A0D1ZI70"/>
<protein>
    <submittedName>
        <fullName evidence="1">Uncharacterized protein</fullName>
    </submittedName>
</protein>
<proteinExistence type="predicted"/>
<evidence type="ECO:0000313" key="1">
    <source>
        <dbReference type="EMBL" id="KIV86503.1"/>
    </source>
</evidence>
<accession>A0A0D1ZI70</accession>
<dbReference type="Proteomes" id="UP000053599">
    <property type="component" value="Unassembled WGS sequence"/>
</dbReference>
<evidence type="ECO:0000313" key="2">
    <source>
        <dbReference type="Proteomes" id="UP000053599"/>
    </source>
</evidence>
<dbReference type="HOGENOM" id="CLU_1938175_0_0_1"/>
<organism evidence="1 2">
    <name type="scientific">Exophiala sideris</name>
    <dbReference type="NCBI Taxonomy" id="1016849"/>
    <lineage>
        <taxon>Eukaryota</taxon>
        <taxon>Fungi</taxon>
        <taxon>Dikarya</taxon>
        <taxon>Ascomycota</taxon>
        <taxon>Pezizomycotina</taxon>
        <taxon>Eurotiomycetes</taxon>
        <taxon>Chaetothyriomycetidae</taxon>
        <taxon>Chaetothyriales</taxon>
        <taxon>Herpotrichiellaceae</taxon>
        <taxon>Exophiala</taxon>
    </lineage>
</organism>
<sequence length="130" mass="14170">MGTVGYRNKTRGLCSSGRALDSFVGDLVLLRLLNHNSHIAHISLGSHGPQKSPVHKRLSSIFTCCEGTSAAGRTAGMIAREWSSASGSFLSDSDRDCRRLPHLHKVTMHERTRLGSLISRLVSSRLCVTK</sequence>
<gene>
    <name evidence="1" type="ORF">PV11_02113</name>
</gene>
<name>A0A0D1ZI70_9EURO</name>
<dbReference type="EMBL" id="KN846951">
    <property type="protein sequence ID" value="KIV86503.1"/>
    <property type="molecule type" value="Genomic_DNA"/>
</dbReference>
<reference evidence="1 2" key="1">
    <citation type="submission" date="2015-01" db="EMBL/GenBank/DDBJ databases">
        <title>The Genome Sequence of Exophiala sideris CBS121828.</title>
        <authorList>
            <consortium name="The Broad Institute Genomics Platform"/>
            <person name="Cuomo C."/>
            <person name="de Hoog S."/>
            <person name="Gorbushina A."/>
            <person name="Stielow B."/>
            <person name="Teixiera M."/>
            <person name="Abouelleil A."/>
            <person name="Chapman S.B."/>
            <person name="Priest M."/>
            <person name="Young S.K."/>
            <person name="Wortman J."/>
            <person name="Nusbaum C."/>
            <person name="Birren B."/>
        </authorList>
    </citation>
    <scope>NUCLEOTIDE SEQUENCE [LARGE SCALE GENOMIC DNA]</scope>
    <source>
        <strain evidence="1 2">CBS 121828</strain>
    </source>
</reference>